<dbReference type="OrthoDB" id="852239at2"/>
<dbReference type="AlphaFoldDB" id="A0A239KKB7"/>
<evidence type="ECO:0000313" key="1">
    <source>
        <dbReference type="EMBL" id="SNT18132.1"/>
    </source>
</evidence>
<dbReference type="Proteomes" id="UP000198432">
    <property type="component" value="Unassembled WGS sequence"/>
</dbReference>
<accession>A0A239KKB7</accession>
<name>A0A239KKB7_9BACT</name>
<evidence type="ECO:0000313" key="2">
    <source>
        <dbReference type="Proteomes" id="UP000198432"/>
    </source>
</evidence>
<protein>
    <submittedName>
        <fullName evidence="1">Uncharacterized protein</fullName>
    </submittedName>
</protein>
<proteinExistence type="predicted"/>
<dbReference type="EMBL" id="FZOQ01000029">
    <property type="protein sequence ID" value="SNT18132.1"/>
    <property type="molecule type" value="Genomic_DNA"/>
</dbReference>
<gene>
    <name evidence="1" type="ORF">SAMN06296052_12928</name>
</gene>
<reference evidence="2" key="1">
    <citation type="submission" date="2017-06" db="EMBL/GenBank/DDBJ databases">
        <authorList>
            <person name="Varghese N."/>
            <person name="Submissions S."/>
        </authorList>
    </citation>
    <scope>NUCLEOTIDE SEQUENCE [LARGE SCALE GENOMIC DNA]</scope>
    <source>
        <strain evidence="2">NKM1</strain>
    </source>
</reference>
<sequence>MHFTLPSTVSKTFKYSLLLFTCSTLFSCQPKTEEATSAAAGTEAPAEAAVAAVEPRPAPDFFYVPQEMMEKRVWICEDGVADIFHVQHDCPVLLECKGKGSFRNLPLIKAIETYGRYNCLVCSEDLGHIFDEDAVRDM</sequence>
<organism evidence="1 2">
    <name type="scientific">Pontibacter ummariensis</name>
    <dbReference type="NCBI Taxonomy" id="1610492"/>
    <lineage>
        <taxon>Bacteria</taxon>
        <taxon>Pseudomonadati</taxon>
        <taxon>Bacteroidota</taxon>
        <taxon>Cytophagia</taxon>
        <taxon>Cytophagales</taxon>
        <taxon>Hymenobacteraceae</taxon>
        <taxon>Pontibacter</taxon>
    </lineage>
</organism>
<dbReference type="RefSeq" id="WP_089321379.1">
    <property type="nucleotide sequence ID" value="NZ_FZOQ01000029.1"/>
</dbReference>
<keyword evidence="2" id="KW-1185">Reference proteome</keyword>